<dbReference type="InterPro" id="IPR036291">
    <property type="entry name" value="NAD(P)-bd_dom_sf"/>
</dbReference>
<keyword evidence="3" id="KW-1185">Reference proteome</keyword>
<dbReference type="InterPro" id="IPR006176">
    <property type="entry name" value="3-OHacyl-CoA_DH_NAD-bd"/>
</dbReference>
<feature type="domain" description="3-hydroxyacyl-CoA dehydrogenase NAD binding" evidence="1">
    <location>
        <begin position="7"/>
        <end position="66"/>
    </location>
</feature>
<comment type="caution">
    <text evidence="2">The sequence shown here is derived from an EMBL/GenBank/DDBJ whole genome shotgun (WGS) entry which is preliminary data.</text>
</comment>
<evidence type="ECO:0000313" key="2">
    <source>
        <dbReference type="EMBL" id="KAJ6752050.1"/>
    </source>
</evidence>
<reference evidence="2" key="2">
    <citation type="journal article" date="2023" name="Int. J. Mol. Sci.">
        <title>De Novo Assembly and Annotation of 11 Diverse Shrub Willow (Salix) Genomes Reveals Novel Gene Organization in Sex-Linked Regions.</title>
        <authorList>
            <person name="Hyden B."/>
            <person name="Feng K."/>
            <person name="Yates T.B."/>
            <person name="Jawdy S."/>
            <person name="Cereghino C."/>
            <person name="Smart L.B."/>
            <person name="Muchero W."/>
        </authorList>
    </citation>
    <scope>NUCLEOTIDE SEQUENCE [LARGE SCALE GENOMIC DNA]</scope>
    <source>
        <tissue evidence="2">Shoot tip</tissue>
    </source>
</reference>
<dbReference type="PANTHER" id="PTHR48075">
    <property type="entry name" value="3-HYDROXYACYL-COA DEHYDROGENASE FAMILY PROTEIN"/>
    <property type="match status" value="1"/>
</dbReference>
<dbReference type="AlphaFoldDB" id="A0A9Q0VR08"/>
<proteinExistence type="predicted"/>
<reference evidence="2" key="1">
    <citation type="submission" date="2022-11" db="EMBL/GenBank/DDBJ databases">
        <authorList>
            <person name="Hyden B.L."/>
            <person name="Feng K."/>
            <person name="Yates T."/>
            <person name="Jawdy S."/>
            <person name="Smart L.B."/>
            <person name="Muchero W."/>
        </authorList>
    </citation>
    <scope>NUCLEOTIDE SEQUENCE</scope>
    <source>
        <tissue evidence="2">Shoot tip</tissue>
    </source>
</reference>
<dbReference type="Proteomes" id="UP001151529">
    <property type="component" value="Chromosome 16"/>
</dbReference>
<evidence type="ECO:0000313" key="3">
    <source>
        <dbReference type="Proteomes" id="UP001151529"/>
    </source>
</evidence>
<protein>
    <recommendedName>
        <fullName evidence="1">3-hydroxyacyl-CoA dehydrogenase NAD binding domain-containing protein</fullName>
    </recommendedName>
</protein>
<dbReference type="EMBL" id="JAPFFL010000001">
    <property type="protein sequence ID" value="KAJ6752050.1"/>
    <property type="molecule type" value="Genomic_DNA"/>
</dbReference>
<dbReference type="PANTHER" id="PTHR48075:SF5">
    <property type="entry name" value="3-HYDROXYBUTYRYL-COA DEHYDROGENASE"/>
    <property type="match status" value="1"/>
</dbReference>
<dbReference type="GO" id="GO:0016491">
    <property type="term" value="F:oxidoreductase activity"/>
    <property type="evidence" value="ECO:0007669"/>
    <property type="project" value="TreeGrafter"/>
</dbReference>
<evidence type="ECO:0000259" key="1">
    <source>
        <dbReference type="Pfam" id="PF02737"/>
    </source>
</evidence>
<dbReference type="GO" id="GO:0006631">
    <property type="term" value="P:fatty acid metabolic process"/>
    <property type="evidence" value="ECO:0007669"/>
    <property type="project" value="InterPro"/>
</dbReference>
<dbReference type="Gene3D" id="3.40.50.720">
    <property type="entry name" value="NAD(P)-binding Rossmann-like Domain"/>
    <property type="match status" value="1"/>
</dbReference>
<name>A0A9Q0VR08_SALVM</name>
<dbReference type="Pfam" id="PF02737">
    <property type="entry name" value="3HCDH_N"/>
    <property type="match status" value="1"/>
</dbReference>
<gene>
    <name evidence="2" type="ORF">OIU85_002469</name>
</gene>
<organism evidence="2 3">
    <name type="scientific">Salix viminalis</name>
    <name type="common">Common osier</name>
    <name type="synonym">Basket willow</name>
    <dbReference type="NCBI Taxonomy" id="40686"/>
    <lineage>
        <taxon>Eukaryota</taxon>
        <taxon>Viridiplantae</taxon>
        <taxon>Streptophyta</taxon>
        <taxon>Embryophyta</taxon>
        <taxon>Tracheophyta</taxon>
        <taxon>Spermatophyta</taxon>
        <taxon>Magnoliopsida</taxon>
        <taxon>eudicotyledons</taxon>
        <taxon>Gunneridae</taxon>
        <taxon>Pentapetalae</taxon>
        <taxon>rosids</taxon>
        <taxon>fabids</taxon>
        <taxon>Malpighiales</taxon>
        <taxon>Salicaceae</taxon>
        <taxon>Saliceae</taxon>
        <taxon>Salix</taxon>
    </lineage>
</organism>
<sequence>MTEIKAVGVVGSGQMGSGIAQLAAVHGLDVWLLDMDPAALSRATKSITTNIHRLISKGQLSQVISDPKTKEFITTNKTVLPLLLYYCYF</sequence>
<accession>A0A9Q0VR08</accession>
<dbReference type="GO" id="GO:0070403">
    <property type="term" value="F:NAD+ binding"/>
    <property type="evidence" value="ECO:0007669"/>
    <property type="project" value="InterPro"/>
</dbReference>
<dbReference type="OrthoDB" id="1725766at2759"/>
<dbReference type="SUPFAM" id="SSF51735">
    <property type="entry name" value="NAD(P)-binding Rossmann-fold domains"/>
    <property type="match status" value="1"/>
</dbReference>